<evidence type="ECO:0000256" key="11">
    <source>
        <dbReference type="PIRNR" id="PIRNR001461"/>
    </source>
</evidence>
<feature type="binding site" evidence="10 14">
    <location>
        <position position="67"/>
    </location>
    <ligand>
        <name>substrate</name>
    </ligand>
</feature>
<dbReference type="GO" id="GO:0006098">
    <property type="term" value="P:pentose-phosphate shunt"/>
    <property type="evidence" value="ECO:0007669"/>
    <property type="project" value="UniProtKB-UniRule"/>
</dbReference>
<dbReference type="SUPFAM" id="SSF51366">
    <property type="entry name" value="Ribulose-phoshate binding barrel"/>
    <property type="match status" value="1"/>
</dbReference>
<dbReference type="InterPro" id="IPR000056">
    <property type="entry name" value="Ribul_P_3_epim-like"/>
</dbReference>
<sequence length="226" mass="23543">MEDAPVLIAPSLLSADLLDLRSELEAIETADWAHIDVMDGHYVPNLTFGPAMVAAVRRQGDLAADVHLMVTNPDECVGLYLDAGADVVSFHMEAARHPHRIVSQIHAAGAKAAVALNPGTPVGALEALLGELDMVLVMSVDPGFGGQSFIPSTLGKLRDLRRLCERVGAAPLVEVDGGVGDVNAADIVAAGADVLVAGSSVFGRPDRAAAVERLRRAGYLGRTGRA</sequence>
<feature type="binding site" evidence="10 14">
    <location>
        <position position="11"/>
    </location>
    <ligand>
        <name>substrate</name>
    </ligand>
</feature>
<dbReference type="Pfam" id="PF00834">
    <property type="entry name" value="Ribul_P_3_epim"/>
    <property type="match status" value="1"/>
</dbReference>
<evidence type="ECO:0000256" key="5">
    <source>
        <dbReference type="ARBA" id="ARBA00001954"/>
    </source>
</evidence>
<keyword evidence="9 10" id="KW-0413">Isomerase</keyword>
<evidence type="ECO:0000313" key="16">
    <source>
        <dbReference type="Proteomes" id="UP001055025"/>
    </source>
</evidence>
<keyword evidence="8 10" id="KW-0479">Metal-binding</keyword>
<feature type="binding site" evidence="10">
    <location>
        <begin position="176"/>
        <end position="178"/>
    </location>
    <ligand>
        <name>substrate</name>
    </ligand>
</feature>
<dbReference type="GO" id="GO:0004750">
    <property type="term" value="F:D-ribulose-phosphate 3-epimerase activity"/>
    <property type="evidence" value="ECO:0007669"/>
    <property type="project" value="UniProtKB-UniRule"/>
</dbReference>
<organism evidence="15 16">
    <name type="scientific">Granulimonas faecalis</name>
    <dbReference type="NCBI Taxonomy" id="2894155"/>
    <lineage>
        <taxon>Bacteria</taxon>
        <taxon>Bacillati</taxon>
        <taxon>Actinomycetota</taxon>
        <taxon>Coriobacteriia</taxon>
        <taxon>Coriobacteriales</taxon>
        <taxon>Kribbibacteriaceae</taxon>
        <taxon>Granulimonas</taxon>
    </lineage>
</organism>
<dbReference type="RefSeq" id="WP_135977569.1">
    <property type="nucleotide sequence ID" value="NZ_BQKC01000001.1"/>
</dbReference>
<feature type="binding site" evidence="14">
    <location>
        <position position="178"/>
    </location>
    <ligand>
        <name>substrate</name>
    </ligand>
</feature>
<comment type="cofactor">
    <cofactor evidence="5">
        <name>Fe(2+)</name>
        <dbReference type="ChEBI" id="CHEBI:29033"/>
    </cofactor>
</comment>
<feature type="binding site" evidence="10 13">
    <location>
        <position position="36"/>
    </location>
    <ligand>
        <name>a divalent metal cation</name>
        <dbReference type="ChEBI" id="CHEBI:60240"/>
    </ligand>
</feature>
<evidence type="ECO:0000256" key="1">
    <source>
        <dbReference type="ARBA" id="ARBA00001782"/>
    </source>
</evidence>
<keyword evidence="13" id="KW-0464">Manganese</keyword>
<evidence type="ECO:0000256" key="10">
    <source>
        <dbReference type="HAMAP-Rule" id="MF_02227"/>
    </source>
</evidence>
<keyword evidence="13" id="KW-0862">Zinc</keyword>
<gene>
    <name evidence="10" type="primary">rpe</name>
    <name evidence="15" type="ORF">ATOP_08770</name>
</gene>
<dbReference type="PIRSF" id="PIRSF001461">
    <property type="entry name" value="RPE"/>
    <property type="match status" value="1"/>
</dbReference>
<dbReference type="GO" id="GO:0019323">
    <property type="term" value="P:pentose catabolic process"/>
    <property type="evidence" value="ECO:0007669"/>
    <property type="project" value="UniProtKB-UniRule"/>
</dbReference>
<dbReference type="InterPro" id="IPR013785">
    <property type="entry name" value="Aldolase_TIM"/>
</dbReference>
<evidence type="ECO:0000313" key="15">
    <source>
        <dbReference type="EMBL" id="GJM55222.1"/>
    </source>
</evidence>
<accession>A0AAV5B0X2</accession>
<keyword evidence="16" id="KW-1185">Reference proteome</keyword>
<comment type="pathway">
    <text evidence="10">Carbohydrate degradation.</text>
</comment>
<feature type="binding site" evidence="10 14">
    <location>
        <begin position="198"/>
        <end position="199"/>
    </location>
    <ligand>
        <name>substrate</name>
    </ligand>
</feature>
<dbReference type="CDD" id="cd00429">
    <property type="entry name" value="RPE"/>
    <property type="match status" value="1"/>
</dbReference>
<comment type="caution">
    <text evidence="15">The sequence shown here is derived from an EMBL/GenBank/DDBJ whole genome shotgun (WGS) entry which is preliminary data.</text>
</comment>
<comment type="cofactor">
    <cofactor evidence="2">
        <name>Mn(2+)</name>
        <dbReference type="ChEBI" id="CHEBI:29035"/>
    </cofactor>
</comment>
<feature type="binding site" evidence="10 13">
    <location>
        <position position="176"/>
    </location>
    <ligand>
        <name>a divalent metal cation</name>
        <dbReference type="ChEBI" id="CHEBI:60240"/>
    </ligand>
</feature>
<dbReference type="EC" id="5.1.3.1" evidence="7 10"/>
<dbReference type="Proteomes" id="UP001055025">
    <property type="component" value="Unassembled WGS sequence"/>
</dbReference>
<evidence type="ECO:0000256" key="8">
    <source>
        <dbReference type="ARBA" id="ARBA00022723"/>
    </source>
</evidence>
<comment type="cofactor">
    <cofactor evidence="4">
        <name>Zn(2+)</name>
        <dbReference type="ChEBI" id="CHEBI:29105"/>
    </cofactor>
</comment>
<evidence type="ECO:0000256" key="2">
    <source>
        <dbReference type="ARBA" id="ARBA00001936"/>
    </source>
</evidence>
<comment type="cofactor">
    <cofactor evidence="10 13">
        <name>a divalent metal cation</name>
        <dbReference type="ChEBI" id="CHEBI:60240"/>
    </cofactor>
    <text evidence="10 13">Binds 1 divalent metal cation per subunit.</text>
</comment>
<dbReference type="EMBL" id="BQKC01000001">
    <property type="protein sequence ID" value="GJM55222.1"/>
    <property type="molecule type" value="Genomic_DNA"/>
</dbReference>
<dbReference type="GO" id="GO:0005737">
    <property type="term" value="C:cytoplasm"/>
    <property type="evidence" value="ECO:0007669"/>
    <property type="project" value="UniProtKB-ARBA"/>
</dbReference>
<protein>
    <recommendedName>
        <fullName evidence="7 10">Ribulose-phosphate 3-epimerase</fullName>
        <ecNumber evidence="7 10">5.1.3.1</ecNumber>
    </recommendedName>
</protein>
<feature type="binding site" evidence="10 14">
    <location>
        <begin position="143"/>
        <end position="146"/>
    </location>
    <ligand>
        <name>substrate</name>
    </ligand>
</feature>
<dbReference type="HAMAP" id="MF_02227">
    <property type="entry name" value="RPE"/>
    <property type="match status" value="1"/>
</dbReference>
<proteinExistence type="inferred from homology"/>
<feature type="binding site" evidence="10 13">
    <location>
        <position position="67"/>
    </location>
    <ligand>
        <name>a divalent metal cation</name>
        <dbReference type="ChEBI" id="CHEBI:60240"/>
    </ligand>
</feature>
<dbReference type="GO" id="GO:0046872">
    <property type="term" value="F:metal ion binding"/>
    <property type="evidence" value="ECO:0007669"/>
    <property type="project" value="UniProtKB-UniRule"/>
</dbReference>
<evidence type="ECO:0000256" key="7">
    <source>
        <dbReference type="ARBA" id="ARBA00013188"/>
    </source>
</evidence>
<feature type="active site" description="Proton donor" evidence="10 12">
    <location>
        <position position="176"/>
    </location>
</feature>
<keyword evidence="13" id="KW-0170">Cobalt</keyword>
<evidence type="ECO:0000256" key="6">
    <source>
        <dbReference type="ARBA" id="ARBA00009541"/>
    </source>
</evidence>
<feature type="binding site" evidence="10 13">
    <location>
        <position position="34"/>
    </location>
    <ligand>
        <name>a divalent metal cation</name>
        <dbReference type="ChEBI" id="CHEBI:60240"/>
    </ligand>
</feature>
<evidence type="ECO:0000256" key="4">
    <source>
        <dbReference type="ARBA" id="ARBA00001947"/>
    </source>
</evidence>
<comment type="cofactor">
    <cofactor evidence="3">
        <name>Co(2+)</name>
        <dbReference type="ChEBI" id="CHEBI:48828"/>
    </cofactor>
</comment>
<dbReference type="PROSITE" id="PS01086">
    <property type="entry name" value="RIBUL_P_3_EPIMER_2"/>
    <property type="match status" value="1"/>
</dbReference>
<dbReference type="NCBIfam" id="TIGR01163">
    <property type="entry name" value="rpe"/>
    <property type="match status" value="1"/>
</dbReference>
<dbReference type="PANTHER" id="PTHR11749">
    <property type="entry name" value="RIBULOSE-5-PHOSPHATE-3-EPIMERASE"/>
    <property type="match status" value="1"/>
</dbReference>
<keyword evidence="10 11" id="KW-0119">Carbohydrate metabolism</keyword>
<comment type="similarity">
    <text evidence="6 10 11">Belongs to the ribulose-phosphate 3-epimerase family.</text>
</comment>
<evidence type="ECO:0000256" key="13">
    <source>
        <dbReference type="PIRSR" id="PIRSR001461-2"/>
    </source>
</evidence>
<evidence type="ECO:0000256" key="3">
    <source>
        <dbReference type="ARBA" id="ARBA00001941"/>
    </source>
</evidence>
<evidence type="ECO:0000256" key="9">
    <source>
        <dbReference type="ARBA" id="ARBA00023235"/>
    </source>
</evidence>
<dbReference type="Gene3D" id="3.20.20.70">
    <property type="entry name" value="Aldolase class I"/>
    <property type="match status" value="1"/>
</dbReference>
<dbReference type="NCBIfam" id="NF004076">
    <property type="entry name" value="PRK05581.1-4"/>
    <property type="match status" value="1"/>
</dbReference>
<evidence type="ECO:0000256" key="12">
    <source>
        <dbReference type="PIRSR" id="PIRSR001461-1"/>
    </source>
</evidence>
<dbReference type="InterPro" id="IPR011060">
    <property type="entry name" value="RibuloseP-bd_barrel"/>
</dbReference>
<reference evidence="15" key="1">
    <citation type="journal article" date="2022" name="Int. J. Syst. Evol. Microbiol.">
        <title>Granulimonas faecalis gen. nov., sp. nov., and Leptogranulimonas caecicola gen. nov., sp. nov., novel lactate-producing Atopobiaceae bacteria isolated from mouse intestines, and an emended description of the family Atopobiaceae.</title>
        <authorList>
            <person name="Morinaga K."/>
            <person name="Kusada H."/>
            <person name="Sakamoto S."/>
            <person name="Murakami T."/>
            <person name="Toyoda A."/>
            <person name="Mori H."/>
            <person name="Meng X.Y."/>
            <person name="Takashino M."/>
            <person name="Murotomi K."/>
            <person name="Tamaki H."/>
        </authorList>
    </citation>
    <scope>NUCLEOTIDE SEQUENCE</scope>
    <source>
        <strain evidence="15">OPF53</strain>
    </source>
</reference>
<dbReference type="InterPro" id="IPR026019">
    <property type="entry name" value="Ribul_P_3_epim"/>
</dbReference>
<evidence type="ECO:0000256" key="14">
    <source>
        <dbReference type="PIRSR" id="PIRSR001461-3"/>
    </source>
</evidence>
<comment type="catalytic activity">
    <reaction evidence="1 10 11">
        <text>D-ribulose 5-phosphate = D-xylulose 5-phosphate</text>
        <dbReference type="Rhea" id="RHEA:13677"/>
        <dbReference type="ChEBI" id="CHEBI:57737"/>
        <dbReference type="ChEBI" id="CHEBI:58121"/>
        <dbReference type="EC" id="5.1.3.1"/>
    </reaction>
</comment>
<name>A0AAV5B0X2_9ACTN</name>
<dbReference type="FunFam" id="3.20.20.70:FF:000004">
    <property type="entry name" value="Ribulose-phosphate 3-epimerase"/>
    <property type="match status" value="1"/>
</dbReference>
<comment type="function">
    <text evidence="10">Catalyzes the reversible epimerization of D-ribulose 5-phosphate to D-xylulose 5-phosphate.</text>
</comment>
<dbReference type="AlphaFoldDB" id="A0AAV5B0X2"/>
<feature type="active site" description="Proton acceptor" evidence="10 12">
    <location>
        <position position="36"/>
    </location>
</feature>